<keyword evidence="8" id="KW-1185">Reference proteome</keyword>
<gene>
    <name evidence="7" type="ORF">BASA50_001728</name>
</gene>
<dbReference type="InterPro" id="IPR036388">
    <property type="entry name" value="WH-like_DNA-bd_sf"/>
</dbReference>
<dbReference type="SUPFAM" id="SSF74788">
    <property type="entry name" value="Cullin repeat-like"/>
    <property type="match status" value="1"/>
</dbReference>
<dbReference type="SMART" id="SM00182">
    <property type="entry name" value="CULLIN"/>
    <property type="match status" value="1"/>
</dbReference>
<dbReference type="Gene3D" id="1.20.1310.10">
    <property type="entry name" value="Cullin Repeats"/>
    <property type="match status" value="4"/>
</dbReference>
<comment type="caution">
    <text evidence="7">The sequence shown here is derived from an EMBL/GenBank/DDBJ whole genome shotgun (WGS) entry which is preliminary data.</text>
</comment>
<dbReference type="SUPFAM" id="SSF75632">
    <property type="entry name" value="Cullin homology domain"/>
    <property type="match status" value="1"/>
</dbReference>
<dbReference type="Pfam" id="PF26557">
    <property type="entry name" value="Cullin_AB"/>
    <property type="match status" value="1"/>
</dbReference>
<dbReference type="InterPro" id="IPR019559">
    <property type="entry name" value="Cullin_neddylation_domain"/>
</dbReference>
<evidence type="ECO:0000313" key="7">
    <source>
        <dbReference type="EMBL" id="KAH6601203.1"/>
    </source>
</evidence>
<dbReference type="EMBL" id="JAFCIX010000016">
    <property type="protein sequence ID" value="KAH6601203.1"/>
    <property type="molecule type" value="Genomic_DNA"/>
</dbReference>
<keyword evidence="2" id="KW-0832">Ubl conjugation</keyword>
<evidence type="ECO:0000256" key="4">
    <source>
        <dbReference type="RuleBase" id="RU003829"/>
    </source>
</evidence>
<feature type="compositionally biased region" description="Low complexity" evidence="5">
    <location>
        <begin position="80"/>
        <end position="95"/>
    </location>
</feature>
<feature type="domain" description="Cullin family profile" evidence="6">
    <location>
        <begin position="482"/>
        <end position="708"/>
    </location>
</feature>
<feature type="region of interest" description="Disordered" evidence="5">
    <location>
        <begin position="1"/>
        <end position="97"/>
    </location>
</feature>
<dbReference type="Gene3D" id="3.30.230.130">
    <property type="entry name" value="Cullin, Chain C, Domain 2"/>
    <property type="match status" value="1"/>
</dbReference>
<dbReference type="Proteomes" id="UP001648503">
    <property type="component" value="Unassembled WGS sequence"/>
</dbReference>
<dbReference type="Pfam" id="PF00888">
    <property type="entry name" value="Cullin"/>
    <property type="match status" value="1"/>
</dbReference>
<dbReference type="PROSITE" id="PS01256">
    <property type="entry name" value="CULLIN_1"/>
    <property type="match status" value="1"/>
</dbReference>
<evidence type="ECO:0000259" key="6">
    <source>
        <dbReference type="PROSITE" id="PS50069"/>
    </source>
</evidence>
<evidence type="ECO:0000256" key="2">
    <source>
        <dbReference type="ARBA" id="ARBA00022843"/>
    </source>
</evidence>
<dbReference type="InterPro" id="IPR036317">
    <property type="entry name" value="Cullin_homology_sf"/>
</dbReference>
<dbReference type="Pfam" id="PF10557">
    <property type="entry name" value="Cullin_Nedd8"/>
    <property type="match status" value="1"/>
</dbReference>
<evidence type="ECO:0000256" key="5">
    <source>
        <dbReference type="SAM" id="MobiDB-lite"/>
    </source>
</evidence>
<comment type="similarity">
    <text evidence="1 3 4">Belongs to the cullin family.</text>
</comment>
<dbReference type="InterPro" id="IPR016157">
    <property type="entry name" value="Cullin_CS"/>
</dbReference>
<dbReference type="InterPro" id="IPR059120">
    <property type="entry name" value="Cullin-like_AB"/>
</dbReference>
<proteinExistence type="inferred from homology"/>
<accession>A0ABQ8FND0</accession>
<dbReference type="InterPro" id="IPR016158">
    <property type="entry name" value="Cullin_homology"/>
</dbReference>
<dbReference type="SUPFAM" id="SSF46785">
    <property type="entry name" value="Winged helix' DNA-binding domain"/>
    <property type="match status" value="1"/>
</dbReference>
<evidence type="ECO:0000256" key="1">
    <source>
        <dbReference type="ARBA" id="ARBA00006019"/>
    </source>
</evidence>
<dbReference type="InterPro" id="IPR036390">
    <property type="entry name" value="WH_DNA-bd_sf"/>
</dbReference>
<dbReference type="Gene3D" id="1.10.10.10">
    <property type="entry name" value="Winged helix-like DNA-binding domain superfamily/Winged helix DNA-binding domain"/>
    <property type="match status" value="1"/>
</dbReference>
<dbReference type="InterPro" id="IPR001373">
    <property type="entry name" value="Cullin_N"/>
</dbReference>
<reference evidence="7 8" key="1">
    <citation type="submission" date="2021-02" db="EMBL/GenBank/DDBJ databases">
        <title>Variation within the Batrachochytrium salamandrivorans European outbreak.</title>
        <authorList>
            <person name="Kelly M."/>
            <person name="Pasmans F."/>
            <person name="Shea T.P."/>
            <person name="Munoz J.F."/>
            <person name="Carranza S."/>
            <person name="Cuomo C.A."/>
            <person name="Martel A."/>
        </authorList>
    </citation>
    <scope>NUCLEOTIDE SEQUENCE [LARGE SCALE GENOMIC DNA]</scope>
    <source>
        <strain evidence="7 8">AMFP18/2</strain>
    </source>
</reference>
<dbReference type="PANTHER" id="PTHR11932">
    <property type="entry name" value="CULLIN"/>
    <property type="match status" value="1"/>
</dbReference>
<feature type="compositionally biased region" description="Low complexity" evidence="5">
    <location>
        <begin position="39"/>
        <end position="55"/>
    </location>
</feature>
<organism evidence="7 8">
    <name type="scientific">Batrachochytrium salamandrivorans</name>
    <dbReference type="NCBI Taxonomy" id="1357716"/>
    <lineage>
        <taxon>Eukaryota</taxon>
        <taxon>Fungi</taxon>
        <taxon>Fungi incertae sedis</taxon>
        <taxon>Chytridiomycota</taxon>
        <taxon>Chytridiomycota incertae sedis</taxon>
        <taxon>Chytridiomycetes</taxon>
        <taxon>Rhizophydiales</taxon>
        <taxon>Rhizophydiales incertae sedis</taxon>
        <taxon>Batrachochytrium</taxon>
    </lineage>
</organism>
<protein>
    <recommendedName>
        <fullName evidence="6">Cullin family profile domain-containing protein</fullName>
    </recommendedName>
</protein>
<evidence type="ECO:0000256" key="3">
    <source>
        <dbReference type="PROSITE-ProRule" id="PRU00330"/>
    </source>
</evidence>
<sequence>MQPLTETDLHPPQPNILQPGIRESSSAQIVYPIKQEPASSKQTTLSSSSNQQLPSKRPKLASPNTMLNPQTSDGQPTQYNRGASMNNNRSSSSASKTQAKKLIIKSFRVKPRLPDNYEADTWERLRLAVDAIHKRIPIQDSLEELYKACENLCHHRKQDSLYQRLHSVCKEHVLNELVVLKKTMINESVSSLVALNDCWSSYCQQMISIRSIFLYLDRTFVLQTPALKSIWNMSMDLFRDYILENPDVQQRVVQGLIQQTNRERHSEQISRPLLRSLVRMMIDLNIYIRIFETPFLENTRMFYRTYSKNIVDCLDGAASSAVGGSISCANSVSAYLIQVTDRLDQEASRCAPGEGYLDPVTRKKLVLTLEDELIRNHATTLLDAGFNGLVAEQRLDDLGRIYKLFERIGMLDELKRRFSNYIKEAGILIVKDVSRDKTMVADLLEFKMRLDEILRVAFHSTESFDHTMKESFEKFINQRQNKPAEMIAKYIDELLKHVKGMTDTDVDKRLDQCLAIFRLVQGKDVFEAFYSKDLAKRLLLDKSASVDAEKSMLFKLKAECGPGFTSKLEGMFKDMELSRDIKRKFEDSAGFHDRIGPIDLNVYVLTSGLWPSYQPIELELPEELSNCQEVFKEYYMSKHSGRRLVWHNSLGSCLLRAQFSKPKELHVSLFQAVVMMCFNDAAILSFSEIQARTNLEEKELVRTLQSLAVGKTRVLVKSSKGKDVDTVDNFEVNEQFIHPQYRIKIGSISVRESVDEMVETNEKVFQDRVFQVDAAIVRIMKTEKRCAHGILVSKLFQLVKFPIAAEDLKKRIESLIEREYVDRDSTDRNCYVYLA</sequence>
<dbReference type="InterPro" id="IPR045093">
    <property type="entry name" value="Cullin"/>
</dbReference>
<dbReference type="InterPro" id="IPR016159">
    <property type="entry name" value="Cullin_repeat-like_dom_sf"/>
</dbReference>
<feature type="compositionally biased region" description="Polar residues" evidence="5">
    <location>
        <begin position="62"/>
        <end position="79"/>
    </location>
</feature>
<evidence type="ECO:0000313" key="8">
    <source>
        <dbReference type="Proteomes" id="UP001648503"/>
    </source>
</evidence>
<dbReference type="PROSITE" id="PS50069">
    <property type="entry name" value="CULLIN_2"/>
    <property type="match status" value="1"/>
</dbReference>
<name>A0ABQ8FND0_9FUNG</name>
<dbReference type="SMART" id="SM00884">
    <property type="entry name" value="Cullin_Nedd8"/>
    <property type="match status" value="1"/>
</dbReference>